<reference evidence="2" key="1">
    <citation type="submission" date="2021-01" db="EMBL/GenBank/DDBJ databases">
        <title>Whole genome shotgun sequence of Demequina activiva NBRC 110675.</title>
        <authorList>
            <person name="Komaki H."/>
            <person name="Tamura T."/>
        </authorList>
    </citation>
    <scope>NUCLEOTIDE SEQUENCE</scope>
    <source>
        <strain evidence="2">NBRC 110675</strain>
    </source>
</reference>
<name>A0A919Q1S2_9MICO</name>
<evidence type="ECO:0000256" key="1">
    <source>
        <dbReference type="SAM" id="MobiDB-lite"/>
    </source>
</evidence>
<proteinExistence type="predicted"/>
<dbReference type="AlphaFoldDB" id="A0A919Q1S2"/>
<dbReference type="Proteomes" id="UP000652354">
    <property type="component" value="Unassembled WGS sequence"/>
</dbReference>
<sequence length="221" mass="23440">MDARAGYTRPDVAFPEYRDESGAVIPYGELWGGGSPPDDSYSRLTHPDRFEIAWTHARAIVDHLAATFDVEVQDGVDPSEGRVPGPEPRVRAHAPGAPAAVRRLVPRGHGAPLTVIETDHPGVFMYAGATLAALAPHCGCDACDPSEQELAGDLEDLAFAVASGTASEGVERRGVVSTVSGPEGSSEGWSRASLAERRAARAAMALHPPFEPWPRRATARD</sequence>
<organism evidence="2 3">
    <name type="scientific">Demequina activiva</name>
    <dbReference type="NCBI Taxonomy" id="1582364"/>
    <lineage>
        <taxon>Bacteria</taxon>
        <taxon>Bacillati</taxon>
        <taxon>Actinomycetota</taxon>
        <taxon>Actinomycetes</taxon>
        <taxon>Micrococcales</taxon>
        <taxon>Demequinaceae</taxon>
        <taxon>Demequina</taxon>
    </lineage>
</organism>
<dbReference type="Pfam" id="PF19736">
    <property type="entry name" value="DUF6226"/>
    <property type="match status" value="1"/>
</dbReference>
<dbReference type="RefSeq" id="WP_203652799.1">
    <property type="nucleotide sequence ID" value="NZ_BONR01000001.1"/>
</dbReference>
<dbReference type="EMBL" id="BONR01000001">
    <property type="protein sequence ID" value="GIG53316.1"/>
    <property type="molecule type" value="Genomic_DNA"/>
</dbReference>
<keyword evidence="3" id="KW-1185">Reference proteome</keyword>
<comment type="caution">
    <text evidence="2">The sequence shown here is derived from an EMBL/GenBank/DDBJ whole genome shotgun (WGS) entry which is preliminary data.</text>
</comment>
<protein>
    <submittedName>
        <fullName evidence="2">Uncharacterized protein</fullName>
    </submittedName>
</protein>
<evidence type="ECO:0000313" key="3">
    <source>
        <dbReference type="Proteomes" id="UP000652354"/>
    </source>
</evidence>
<evidence type="ECO:0000313" key="2">
    <source>
        <dbReference type="EMBL" id="GIG53316.1"/>
    </source>
</evidence>
<dbReference type="InterPro" id="IPR045773">
    <property type="entry name" value="DUF6226"/>
</dbReference>
<feature type="region of interest" description="Disordered" evidence="1">
    <location>
        <begin position="75"/>
        <end position="95"/>
    </location>
</feature>
<gene>
    <name evidence="2" type="ORF">Dac01nite_00680</name>
</gene>
<accession>A0A919Q1S2</accession>